<sequence>MASAAQEIRILFKGPGDRLFVTYKPLGWYLSAPPGKTKCGNSLAAIIAAKLGFTAECIKFSSKLGLNQRGLVIGATDDGMYNQLNRYVEQGLCTKTYKCIIRANNMYNVWSDGEFPMKQALKRFSYRYGSSEGTINFHLHKCPDTLSLRSLGNDLGNYIRLGSSKTKSQFISKSSAVYARVCKEDGPHRMEYRITNLRDHLRKLMEEENIEMPKGVNYSQFRLLEIKISDNTVDRHLLEIMSSLGIDPVGMPSTRLKFLEHVGVKHYQNGLLMELCEIELPHPIYKMKTIQVRMSNEDFSKFLHLLNH</sequence>
<dbReference type="EMBL" id="CP001669">
    <property type="protein sequence ID" value="AFZ79541.1"/>
    <property type="molecule type" value="Genomic_DNA"/>
</dbReference>
<dbReference type="VEuPathDB" id="PiroplasmaDB:BEWA_023900"/>
<dbReference type="OrthoDB" id="360186at2759"/>
<dbReference type="RefSeq" id="XP_004829207.1">
    <property type="nucleotide sequence ID" value="XM_004829150.1"/>
</dbReference>
<dbReference type="eggNOG" id="ENOG502TN5P">
    <property type="taxonomic scope" value="Eukaryota"/>
</dbReference>
<protein>
    <recommendedName>
        <fullName evidence="3">Pseudouridine synthase RsuA/RluA-like domain-containing protein</fullName>
    </recommendedName>
</protein>
<evidence type="ECO:0008006" key="3">
    <source>
        <dbReference type="Google" id="ProtNLM"/>
    </source>
</evidence>
<name>L0AWZ1_THEEQ</name>
<organism evidence="1 2">
    <name type="scientific">Theileria equi strain WA</name>
    <dbReference type="NCBI Taxonomy" id="1537102"/>
    <lineage>
        <taxon>Eukaryota</taxon>
        <taxon>Sar</taxon>
        <taxon>Alveolata</taxon>
        <taxon>Apicomplexa</taxon>
        <taxon>Aconoidasida</taxon>
        <taxon>Piroplasmida</taxon>
        <taxon>Theileriidae</taxon>
        <taxon>Theileria</taxon>
    </lineage>
</organism>
<gene>
    <name evidence="1" type="ORF">BEWA_023900</name>
</gene>
<evidence type="ECO:0000313" key="2">
    <source>
        <dbReference type="Proteomes" id="UP000031512"/>
    </source>
</evidence>
<dbReference type="AlphaFoldDB" id="L0AWZ1"/>
<keyword evidence="2" id="KW-1185">Reference proteome</keyword>
<dbReference type="GeneID" id="15806015"/>
<evidence type="ECO:0000313" key="1">
    <source>
        <dbReference type="EMBL" id="AFZ79541.1"/>
    </source>
</evidence>
<reference evidence="1 2" key="1">
    <citation type="journal article" date="2012" name="BMC Genomics">
        <title>Comparative genomic analysis and phylogenetic position of Theileria equi.</title>
        <authorList>
            <person name="Kappmeyer L.S."/>
            <person name="Thiagarajan M."/>
            <person name="Herndon D.R."/>
            <person name="Ramsay J.D."/>
            <person name="Caler E."/>
            <person name="Djikeng A."/>
            <person name="Gillespie J.J."/>
            <person name="Lau A.O."/>
            <person name="Roalson E.H."/>
            <person name="Silva J.C."/>
            <person name="Silva M.G."/>
            <person name="Suarez C.E."/>
            <person name="Ueti M.W."/>
            <person name="Nene V.M."/>
            <person name="Mealey R.H."/>
            <person name="Knowles D.P."/>
            <person name="Brayton K.A."/>
        </authorList>
    </citation>
    <scope>NUCLEOTIDE SEQUENCE [LARGE SCALE GENOMIC DNA]</scope>
    <source>
        <strain evidence="1 2">WA</strain>
    </source>
</reference>
<accession>L0AWZ1</accession>
<dbReference type="KEGG" id="beq:BEWA_023900"/>
<proteinExistence type="predicted"/>
<dbReference type="Proteomes" id="UP000031512">
    <property type="component" value="Chromosome 1"/>
</dbReference>